<dbReference type="SUPFAM" id="SSF56300">
    <property type="entry name" value="Metallo-dependent phosphatases"/>
    <property type="match status" value="1"/>
</dbReference>
<keyword evidence="7" id="KW-0732">Signal</keyword>
<dbReference type="Gene3D" id="3.90.780.10">
    <property type="entry name" value="5'-Nucleotidase, C-terminal domain"/>
    <property type="match status" value="1"/>
</dbReference>
<dbReference type="Proteomes" id="UP001597285">
    <property type="component" value="Unassembled WGS sequence"/>
</dbReference>
<keyword evidence="15" id="KW-1185">Reference proteome</keyword>
<feature type="domain" description="Calcineurin-like phosphoesterase" evidence="12">
    <location>
        <begin position="4"/>
        <end position="236"/>
    </location>
</feature>
<evidence type="ECO:0000256" key="11">
    <source>
        <dbReference type="RuleBase" id="RU362119"/>
    </source>
</evidence>
<evidence type="ECO:0000256" key="1">
    <source>
        <dbReference type="ARBA" id="ARBA00000527"/>
    </source>
</evidence>
<dbReference type="SUPFAM" id="SSF55816">
    <property type="entry name" value="5'-nucleotidase (syn. UDP-sugar hydrolase), C-terminal domain"/>
    <property type="match status" value="1"/>
</dbReference>
<dbReference type="Pfam" id="PF02872">
    <property type="entry name" value="5_nucleotid_C"/>
    <property type="match status" value="1"/>
</dbReference>
<keyword evidence="9 11" id="KW-0378">Hydrolase</keyword>
<evidence type="ECO:0000256" key="4">
    <source>
        <dbReference type="ARBA" id="ARBA00004196"/>
    </source>
</evidence>
<dbReference type="EMBL" id="JBHUFF010000002">
    <property type="protein sequence ID" value="MFD1798322.1"/>
    <property type="molecule type" value="Genomic_DNA"/>
</dbReference>
<proteinExistence type="inferred from homology"/>
<evidence type="ECO:0000259" key="13">
    <source>
        <dbReference type="Pfam" id="PF02872"/>
    </source>
</evidence>
<dbReference type="InterPro" id="IPR006146">
    <property type="entry name" value="5'-Nucleotdase_CS"/>
</dbReference>
<reference evidence="15" key="1">
    <citation type="journal article" date="2019" name="Int. J. Syst. Evol. Microbiol.">
        <title>The Global Catalogue of Microorganisms (GCM) 10K type strain sequencing project: providing services to taxonomists for standard genome sequencing and annotation.</title>
        <authorList>
            <consortium name="The Broad Institute Genomics Platform"/>
            <consortium name="The Broad Institute Genome Sequencing Center for Infectious Disease"/>
            <person name="Wu L."/>
            <person name="Ma J."/>
        </authorList>
    </citation>
    <scope>NUCLEOTIDE SEQUENCE [LARGE SCALE GENOMIC DNA]</scope>
    <source>
        <strain evidence="15">KCTC 42143</strain>
    </source>
</reference>
<dbReference type="InterPro" id="IPR041827">
    <property type="entry name" value="CpdB_N"/>
</dbReference>
<dbReference type="InterPro" id="IPR008334">
    <property type="entry name" value="5'-Nucleotdase_C"/>
</dbReference>
<feature type="domain" description="5'-Nucleotidase C-terminal" evidence="13">
    <location>
        <begin position="322"/>
        <end position="481"/>
    </location>
</feature>
<name>A0ABW4NN32_9LACT</name>
<evidence type="ECO:0000256" key="6">
    <source>
        <dbReference type="ARBA" id="ARBA00022723"/>
    </source>
</evidence>
<dbReference type="PANTHER" id="PTHR11575">
    <property type="entry name" value="5'-NUCLEOTIDASE-RELATED"/>
    <property type="match status" value="1"/>
</dbReference>
<dbReference type="RefSeq" id="WP_058920234.1">
    <property type="nucleotide sequence ID" value="NZ_JBHSQC010000011.1"/>
</dbReference>
<evidence type="ECO:0000256" key="3">
    <source>
        <dbReference type="ARBA" id="ARBA00001968"/>
    </source>
</evidence>
<organism evidence="14 15">
    <name type="scientific">Carnobacterium antarcticum</name>
    <dbReference type="NCBI Taxonomy" id="2126436"/>
    <lineage>
        <taxon>Bacteria</taxon>
        <taxon>Bacillati</taxon>
        <taxon>Bacillota</taxon>
        <taxon>Bacilli</taxon>
        <taxon>Lactobacillales</taxon>
        <taxon>Carnobacteriaceae</taxon>
        <taxon>Carnobacterium</taxon>
    </lineage>
</organism>
<dbReference type="PROSITE" id="PS00785">
    <property type="entry name" value="5_NUCLEOTIDASE_1"/>
    <property type="match status" value="1"/>
</dbReference>
<evidence type="ECO:0000256" key="2">
    <source>
        <dbReference type="ARBA" id="ARBA00001730"/>
    </source>
</evidence>
<comment type="caution">
    <text evidence="14">The sequence shown here is derived from an EMBL/GenBank/DDBJ whole genome shotgun (WGS) entry which is preliminary data.</text>
</comment>
<dbReference type="CDD" id="cd07410">
    <property type="entry name" value="MPP_CpdB_N"/>
    <property type="match status" value="1"/>
</dbReference>
<evidence type="ECO:0000256" key="5">
    <source>
        <dbReference type="ARBA" id="ARBA00006654"/>
    </source>
</evidence>
<comment type="catalytic activity">
    <reaction evidence="1">
        <text>a ribonucleoside 3'-phosphate + H2O = a ribonucleoside + phosphate</text>
        <dbReference type="Rhea" id="RHEA:10144"/>
        <dbReference type="ChEBI" id="CHEBI:13197"/>
        <dbReference type="ChEBI" id="CHEBI:15377"/>
        <dbReference type="ChEBI" id="CHEBI:18254"/>
        <dbReference type="ChEBI" id="CHEBI:43474"/>
        <dbReference type="EC" id="3.1.3.6"/>
    </reaction>
</comment>
<evidence type="ECO:0000256" key="9">
    <source>
        <dbReference type="ARBA" id="ARBA00022801"/>
    </source>
</evidence>
<protein>
    <submittedName>
        <fullName evidence="14">Bifunctional metallophosphatase/5'-nucleotidase</fullName>
    </submittedName>
</protein>
<dbReference type="InterPro" id="IPR029052">
    <property type="entry name" value="Metallo-depent_PP-like"/>
</dbReference>
<comment type="cofactor">
    <cofactor evidence="3">
        <name>a divalent metal cation</name>
        <dbReference type="ChEBI" id="CHEBI:60240"/>
    </cofactor>
</comment>
<sequence length="521" mass="57335">MKLTILATSDMHGYIKPSNFGAKEQDMPFGSAKAATIIKEKKAAAAGPVLTIENGDFIQGSPLSYYIARRKTPNDPSDLVNVLNLIDYDAAVLGNHEFNYGKDYLQQAIAAAKHPILAANIVNEQGEPAFGKAYEIFEKGGVKIAVLGMTTQYIPNWEHPTHIHGLTFKSIVDTAKEYVPKLRELADVVVVSYHGGFEKELKTGEPTEALTGENEGYELVTQVAGIDALITGHQHRVIATKLNGVPIIQPGFRGEYVGEITLTLEQNTQGTYVVTDSEAQLLETGNAIPDAAVLSSLAELSEEVEEWLDQPLGKVEGDMTIQDADKARLTEHPYVEFIQKVQMDATGTDISGTALFNNEGKGFGSIITMRDVVTNYIYPNTLAVLRISGEDLKAALEQSAAFFQAETDGTIGINPQFIEPKPQYYNYDMYEGIEYTINVKRPIGERITTLLYKGQPIHAADWFDVTANQYRAVGGGNYGMYSADKIIKEVQKDMTELIADYLVEHPVIFAETNDNFKVVME</sequence>
<dbReference type="Gene3D" id="3.60.21.10">
    <property type="match status" value="1"/>
</dbReference>
<evidence type="ECO:0000256" key="7">
    <source>
        <dbReference type="ARBA" id="ARBA00022729"/>
    </source>
</evidence>
<dbReference type="PRINTS" id="PR01607">
    <property type="entry name" value="APYRASEFAMLY"/>
</dbReference>
<evidence type="ECO:0000313" key="14">
    <source>
        <dbReference type="EMBL" id="MFD1798322.1"/>
    </source>
</evidence>
<dbReference type="InterPro" id="IPR004843">
    <property type="entry name" value="Calcineurin-like_PHP"/>
</dbReference>
<accession>A0ABW4NN32</accession>
<keyword evidence="8 11" id="KW-0547">Nucleotide-binding</keyword>
<evidence type="ECO:0000259" key="12">
    <source>
        <dbReference type="Pfam" id="PF00149"/>
    </source>
</evidence>
<gene>
    <name evidence="14" type="ORF">ACFSBK_00390</name>
</gene>
<dbReference type="InterPro" id="IPR036907">
    <property type="entry name" value="5'-Nucleotdase_C_sf"/>
</dbReference>
<keyword evidence="6" id="KW-0479">Metal-binding</keyword>
<comment type="subcellular location">
    <subcellularLocation>
        <location evidence="4">Cell envelope</location>
    </subcellularLocation>
</comment>
<comment type="similarity">
    <text evidence="5 11">Belongs to the 5'-nucleotidase family.</text>
</comment>
<dbReference type="InterPro" id="IPR006179">
    <property type="entry name" value="5_nucleotidase/apyrase"/>
</dbReference>
<evidence type="ECO:0000256" key="8">
    <source>
        <dbReference type="ARBA" id="ARBA00022741"/>
    </source>
</evidence>
<evidence type="ECO:0000256" key="10">
    <source>
        <dbReference type="ARBA" id="ARBA00023268"/>
    </source>
</evidence>
<keyword evidence="10" id="KW-0511">Multifunctional enzyme</keyword>
<comment type="catalytic activity">
    <reaction evidence="2">
        <text>a nucleoside 2',3'-cyclic phosphate + H2O = a nucleoside 3'-phosphate + H(+)</text>
        <dbReference type="Rhea" id="RHEA:19621"/>
        <dbReference type="ChEBI" id="CHEBI:15377"/>
        <dbReference type="ChEBI" id="CHEBI:15378"/>
        <dbReference type="ChEBI" id="CHEBI:66949"/>
        <dbReference type="ChEBI" id="CHEBI:66954"/>
        <dbReference type="EC" id="3.1.4.16"/>
    </reaction>
</comment>
<evidence type="ECO:0000313" key="15">
    <source>
        <dbReference type="Proteomes" id="UP001597285"/>
    </source>
</evidence>
<dbReference type="PANTHER" id="PTHR11575:SF6">
    <property type="entry name" value="2',3'-CYCLIC-NUCLEOTIDE 2'-PHOSPHODIESTERASE_3'-NUCLEOTIDASE"/>
    <property type="match status" value="1"/>
</dbReference>
<dbReference type="PROSITE" id="PS00786">
    <property type="entry name" value="5_NUCLEOTIDASE_2"/>
    <property type="match status" value="1"/>
</dbReference>
<dbReference type="Pfam" id="PF00149">
    <property type="entry name" value="Metallophos"/>
    <property type="match status" value="1"/>
</dbReference>